<reference evidence="2 3" key="1">
    <citation type="submission" date="2020-04" db="EMBL/GenBank/DDBJ databases">
        <title>Plant Genome Project.</title>
        <authorList>
            <person name="Zhang R.-G."/>
        </authorList>
    </citation>
    <scope>NUCLEOTIDE SEQUENCE [LARGE SCALE GENOMIC DNA]</scope>
    <source>
        <strain evidence="2">YNK0</strain>
        <tissue evidence="2">Leaf</tissue>
    </source>
</reference>
<dbReference type="SUPFAM" id="SSF117281">
    <property type="entry name" value="Kelch motif"/>
    <property type="match status" value="1"/>
</dbReference>
<dbReference type="InterPro" id="IPR040497">
    <property type="entry name" value="Glyco_transf_24"/>
</dbReference>
<dbReference type="PANTHER" id="PTHR31672:SF2">
    <property type="entry name" value="F-BOX DOMAIN-CONTAINING PROTEIN"/>
    <property type="match status" value="1"/>
</dbReference>
<evidence type="ECO:0000313" key="2">
    <source>
        <dbReference type="EMBL" id="KAF8411800.1"/>
    </source>
</evidence>
<keyword evidence="3" id="KW-1185">Reference proteome</keyword>
<organism evidence="2 3">
    <name type="scientific">Tetracentron sinense</name>
    <name type="common">Spur-leaf</name>
    <dbReference type="NCBI Taxonomy" id="13715"/>
    <lineage>
        <taxon>Eukaryota</taxon>
        <taxon>Viridiplantae</taxon>
        <taxon>Streptophyta</taxon>
        <taxon>Embryophyta</taxon>
        <taxon>Tracheophyta</taxon>
        <taxon>Spermatophyta</taxon>
        <taxon>Magnoliopsida</taxon>
        <taxon>Trochodendrales</taxon>
        <taxon>Trochodendraceae</taxon>
        <taxon>Tetracentron</taxon>
    </lineage>
</organism>
<protein>
    <recommendedName>
        <fullName evidence="1">Glucosyltransferase 24 catalytic domain-containing protein</fullName>
    </recommendedName>
</protein>
<accession>A0A834ZQS5</accession>
<dbReference type="Pfam" id="PF18404">
    <property type="entry name" value="Glyco_transf_24"/>
    <property type="match status" value="1"/>
</dbReference>
<feature type="domain" description="Glucosyltransferase 24 catalytic" evidence="1">
    <location>
        <begin position="89"/>
        <end position="144"/>
    </location>
</feature>
<gene>
    <name evidence="2" type="ORF">HHK36_004359</name>
</gene>
<dbReference type="InterPro" id="IPR015915">
    <property type="entry name" value="Kelch-typ_b-propeller"/>
</dbReference>
<dbReference type="AlphaFoldDB" id="A0A834ZQS5"/>
<dbReference type="OMA" id="CFSTHRG"/>
<evidence type="ECO:0000313" key="3">
    <source>
        <dbReference type="Proteomes" id="UP000655225"/>
    </source>
</evidence>
<dbReference type="PANTHER" id="PTHR31672">
    <property type="entry name" value="BNACNNG10540D PROTEIN"/>
    <property type="match status" value="1"/>
</dbReference>
<dbReference type="InterPro" id="IPR050796">
    <property type="entry name" value="SCF_F-box_component"/>
</dbReference>
<name>A0A834ZQS5_TETSI</name>
<dbReference type="Gene3D" id="2.120.10.80">
    <property type="entry name" value="Kelch-type beta propeller"/>
    <property type="match status" value="1"/>
</dbReference>
<proteinExistence type="predicted"/>
<evidence type="ECO:0000259" key="1">
    <source>
        <dbReference type="Pfam" id="PF18404"/>
    </source>
</evidence>
<sequence length="472" mass="53855">MVNFLWSRVPVGSTGVSINGAECRWDQQGFQSMEQSAGGINSADEINGAERNRDNTLLVYIKFSAVFSFKSSSSTSKFDICFGLLHPCTDLPNYAQHTVPIFSLPQEWLWCESWCGNATKSKAETIDLCNNPMTKEPKLQWNQSLTSNSFLELWGQFSPRDVWFLVYHTWRTVASYSPGSGRWNNLPLYDRCSLDSTQVLLLASSGGLLCFRNRNSDYPTLIVCNPLTSSHRVLPDMPQIRYIDIVGMVADRVSGSYRILVTGTSEPASNESITEVYDSRFGQWEHHCRSQQEFLQFWYEVHAIWHQGFFYCLATPLNTSQGYRLIAYDMGKRVWIDLNVTMPLGDLRCPSLLICQDKLMLAGKIVEDYLIRSICIWELSMESLRWVKVGEMPDEVLKKIHSPHSVLIQCQGHGDLLCFSTHRGWQSIIYNLSEETWHWLPENYVCAQSKSQAMGRNNLVGLPYEPSLSARV</sequence>
<dbReference type="OrthoDB" id="1893842at2759"/>
<comment type="caution">
    <text evidence="2">The sequence shown here is derived from an EMBL/GenBank/DDBJ whole genome shotgun (WGS) entry which is preliminary data.</text>
</comment>
<dbReference type="Proteomes" id="UP000655225">
    <property type="component" value="Unassembled WGS sequence"/>
</dbReference>
<dbReference type="EMBL" id="JABCRI010000002">
    <property type="protein sequence ID" value="KAF8411800.1"/>
    <property type="molecule type" value="Genomic_DNA"/>
</dbReference>